<dbReference type="Pfam" id="PF03065">
    <property type="entry name" value="Glyco_hydro_57"/>
    <property type="match status" value="1"/>
</dbReference>
<dbReference type="GO" id="GO:0003824">
    <property type="term" value="F:catalytic activity"/>
    <property type="evidence" value="ECO:0007669"/>
    <property type="project" value="InterPro"/>
</dbReference>
<dbReference type="InterPro" id="IPR011330">
    <property type="entry name" value="Glyco_hydro/deAcase_b/a-brl"/>
</dbReference>
<feature type="transmembrane region" description="Helical" evidence="4">
    <location>
        <begin position="12"/>
        <end position="30"/>
    </location>
</feature>
<gene>
    <name evidence="6" type="ORF">Tel_13510</name>
</gene>
<evidence type="ECO:0000256" key="4">
    <source>
        <dbReference type="SAM" id="Phobius"/>
    </source>
</evidence>
<dbReference type="InterPro" id="IPR027291">
    <property type="entry name" value="Glyco_hydro_38_N_sf"/>
</dbReference>
<dbReference type="EMBL" id="CP013099">
    <property type="protein sequence ID" value="ALP54065.1"/>
    <property type="molecule type" value="Genomic_DNA"/>
</dbReference>
<evidence type="ECO:0000256" key="2">
    <source>
        <dbReference type="ARBA" id="ARBA00023277"/>
    </source>
</evidence>
<keyword evidence="2 3" id="KW-0119">Carbohydrate metabolism</keyword>
<keyword evidence="4" id="KW-0812">Transmembrane</keyword>
<dbReference type="Gene3D" id="3.20.110.10">
    <property type="entry name" value="Glycoside hydrolase 38, N terminal domain"/>
    <property type="match status" value="1"/>
</dbReference>
<evidence type="ECO:0000313" key="7">
    <source>
        <dbReference type="Proteomes" id="UP000055136"/>
    </source>
</evidence>
<evidence type="ECO:0000256" key="3">
    <source>
        <dbReference type="RuleBase" id="RU361196"/>
    </source>
</evidence>
<dbReference type="STRING" id="1748243.Tel_13510"/>
<dbReference type="Proteomes" id="UP000055136">
    <property type="component" value="Chromosome"/>
</dbReference>
<keyword evidence="4" id="KW-0472">Membrane</keyword>
<dbReference type="SUPFAM" id="SSF88713">
    <property type="entry name" value="Glycoside hydrolase/deacetylase"/>
    <property type="match status" value="1"/>
</dbReference>
<dbReference type="GO" id="GO:0005975">
    <property type="term" value="P:carbohydrate metabolic process"/>
    <property type="evidence" value="ECO:0007669"/>
    <property type="project" value="InterPro"/>
</dbReference>
<feature type="domain" description="Glycoside hydrolase family 57 N-terminal" evidence="5">
    <location>
        <begin position="190"/>
        <end position="284"/>
    </location>
</feature>
<evidence type="ECO:0000259" key="5">
    <source>
        <dbReference type="Pfam" id="PF03065"/>
    </source>
</evidence>
<name>A0A0S2TFX2_9GAMM</name>
<protein>
    <recommendedName>
        <fullName evidence="5">Glycoside hydrolase family 57 N-terminal domain-containing protein</fullName>
    </recommendedName>
</protein>
<evidence type="ECO:0000313" key="6">
    <source>
        <dbReference type="EMBL" id="ALP54065.1"/>
    </source>
</evidence>
<comment type="similarity">
    <text evidence="1 3">Belongs to the glycosyl hydrolase 57 family.</text>
</comment>
<sequence>MFPPTDPLNWLLLIVTLWLAPLGLIIIYFAPTLRAIWREPVLRHPVLIVESDDWGAGPLEQTEALERVADILSSCRDHRGQPAVMTLAVILAVPDAAAIRASGKYRRRGLDDAQFAAVREAMENGVKQGVFAVQLHGLEHYWPPSLMASEDETVQLWLTQDTPQSTEQLPAHLQSRWIDTTTLPSRPLQERDIETAVGEEIELYQRIFGDIPKVVVPPTFIWSDVVEAAWAAAGVRYVVTPGRKITCRDAEGKPACYQGRVHNLETGRGVHYLVRDDYFEPMLGHAASETLAALERKTALARPCLLETHRANFLGKRERVDPALRELAALLQQALNRFPGLRFISTEALAGAMLSGNPDWLEHRRGPRLAVFAERITHIPRLGKLSRFIGLHLVLKWAATFFGHRAS</sequence>
<keyword evidence="7" id="KW-1185">Reference proteome</keyword>
<organism evidence="6 7">
    <name type="scientific">Candidatus Tenderia electrophaga</name>
    <dbReference type="NCBI Taxonomy" id="1748243"/>
    <lineage>
        <taxon>Bacteria</taxon>
        <taxon>Pseudomonadati</taxon>
        <taxon>Pseudomonadota</taxon>
        <taxon>Gammaproteobacteria</taxon>
        <taxon>Candidatus Tenderiales</taxon>
        <taxon>Candidatus Tenderiaceae</taxon>
        <taxon>Candidatus Tenderia</taxon>
    </lineage>
</organism>
<dbReference type="KEGG" id="tee:Tel_13510"/>
<dbReference type="InterPro" id="IPR004300">
    <property type="entry name" value="Glyco_hydro_57_N"/>
</dbReference>
<evidence type="ECO:0000256" key="1">
    <source>
        <dbReference type="ARBA" id="ARBA00006821"/>
    </source>
</evidence>
<dbReference type="AlphaFoldDB" id="A0A0S2TFX2"/>
<reference evidence="6" key="1">
    <citation type="submission" date="2015-10" db="EMBL/GenBank/DDBJ databases">
        <title>Description of Candidatus Tenderia electrophaga gen. nov, sp. nov., an Uncultivated Electroautotroph from a Biocathode Enrichment.</title>
        <authorList>
            <person name="Eddie B.J."/>
            <person name="Malanoski A.P."/>
            <person name="Wang Z."/>
            <person name="Hall R.J."/>
            <person name="Oh S.D."/>
            <person name="Heiner C."/>
            <person name="Lin B."/>
            <person name="Strycharz-Glaven S.M."/>
        </authorList>
    </citation>
    <scope>NUCLEOTIDE SEQUENCE [LARGE SCALE GENOMIC DNA]</scope>
    <source>
        <strain evidence="6">NRL1</strain>
    </source>
</reference>
<proteinExistence type="inferred from homology"/>
<accession>A0A0S2TFX2</accession>
<keyword evidence="4" id="KW-1133">Transmembrane helix</keyword>